<dbReference type="PANTHER" id="PTHR43280:SF32">
    <property type="entry name" value="TRANSCRIPTIONAL REGULATORY PROTEIN"/>
    <property type="match status" value="1"/>
</dbReference>
<dbReference type="GO" id="GO:0003700">
    <property type="term" value="F:DNA-binding transcription factor activity"/>
    <property type="evidence" value="ECO:0007669"/>
    <property type="project" value="InterPro"/>
</dbReference>
<dbReference type="InterPro" id="IPR018060">
    <property type="entry name" value="HTH_AraC"/>
</dbReference>
<dbReference type="Proteomes" id="UP000260823">
    <property type="component" value="Unassembled WGS sequence"/>
</dbReference>
<name>A0A3E2NTN3_9SPHI</name>
<dbReference type="SMART" id="SM00342">
    <property type="entry name" value="HTH_ARAC"/>
    <property type="match status" value="1"/>
</dbReference>
<dbReference type="SUPFAM" id="SSF46689">
    <property type="entry name" value="Homeodomain-like"/>
    <property type="match status" value="1"/>
</dbReference>
<keyword evidence="2" id="KW-0238">DNA-binding</keyword>
<dbReference type="PRINTS" id="PR00032">
    <property type="entry name" value="HTHARAC"/>
</dbReference>
<dbReference type="Pfam" id="PF12833">
    <property type="entry name" value="HTH_18"/>
    <property type="match status" value="1"/>
</dbReference>
<evidence type="ECO:0000256" key="2">
    <source>
        <dbReference type="ARBA" id="ARBA00023125"/>
    </source>
</evidence>
<proteinExistence type="predicted"/>
<dbReference type="InterPro" id="IPR020449">
    <property type="entry name" value="Tscrpt_reg_AraC-type_HTH"/>
</dbReference>
<accession>A0A3E2NTN3</accession>
<gene>
    <name evidence="5" type="ORF">DYU05_01710</name>
</gene>
<dbReference type="PROSITE" id="PS01124">
    <property type="entry name" value="HTH_ARAC_FAMILY_2"/>
    <property type="match status" value="1"/>
</dbReference>
<dbReference type="Gene3D" id="1.10.10.60">
    <property type="entry name" value="Homeodomain-like"/>
    <property type="match status" value="1"/>
</dbReference>
<dbReference type="PANTHER" id="PTHR43280">
    <property type="entry name" value="ARAC-FAMILY TRANSCRIPTIONAL REGULATOR"/>
    <property type="match status" value="1"/>
</dbReference>
<evidence type="ECO:0000256" key="3">
    <source>
        <dbReference type="ARBA" id="ARBA00023163"/>
    </source>
</evidence>
<dbReference type="EMBL" id="QWDE01000001">
    <property type="protein sequence ID" value="RFZ84368.1"/>
    <property type="molecule type" value="Genomic_DNA"/>
</dbReference>
<evidence type="ECO:0000256" key="1">
    <source>
        <dbReference type="ARBA" id="ARBA00023015"/>
    </source>
</evidence>
<comment type="caution">
    <text evidence="5">The sequence shown here is derived from an EMBL/GenBank/DDBJ whole genome shotgun (WGS) entry which is preliminary data.</text>
</comment>
<protein>
    <submittedName>
        <fullName evidence="5">AraC family transcriptional regulator</fullName>
    </submittedName>
</protein>
<sequence>MQNIETLAEFYQTHPVANQKIFSENNTGQGHFNVFLREPCKMRSPFSRRDFYKIVLILGKGKMHYTDKQVIVDRPALVFSSPSVTSSWESGPGEQKGWFCLFSQAFIESQGRNSILHDFAMFKPGGSHIVFPDEAQLTFLTGLLRRMMEEMDGEYIHKYDLLRNYLQVLMHEALKMSPVNTFEPNASAAARITTRFLELLERQFPIDPSGKDLNLNSAQDFAQSLAVHTNHLNRSVKEITGKTTTQHISERILKEANALLKHTDWSIAQVANALGFEEPAYFTSFFKKSTGVSPVMYRTANTNMATL</sequence>
<dbReference type="AlphaFoldDB" id="A0A3E2NTN3"/>
<dbReference type="OrthoDB" id="629929at2"/>
<keyword evidence="3" id="KW-0804">Transcription</keyword>
<keyword evidence="1" id="KW-0805">Transcription regulation</keyword>
<reference evidence="5 6" key="1">
    <citation type="submission" date="2018-08" db="EMBL/GenBank/DDBJ databases">
        <title>Mucilaginibacter terrae sp. nov., isolated from manganese diggings.</title>
        <authorList>
            <person name="Huang Y."/>
            <person name="Zhou Z."/>
        </authorList>
    </citation>
    <scope>NUCLEOTIDE SEQUENCE [LARGE SCALE GENOMIC DNA]</scope>
    <source>
        <strain evidence="5 6">ZH6</strain>
    </source>
</reference>
<keyword evidence="6" id="KW-1185">Reference proteome</keyword>
<dbReference type="InterPro" id="IPR009057">
    <property type="entry name" value="Homeodomain-like_sf"/>
</dbReference>
<evidence type="ECO:0000259" key="4">
    <source>
        <dbReference type="PROSITE" id="PS01124"/>
    </source>
</evidence>
<dbReference type="RefSeq" id="WP_117381258.1">
    <property type="nucleotide sequence ID" value="NZ_QWDE01000001.1"/>
</dbReference>
<organism evidence="5 6">
    <name type="scientific">Mucilaginibacter terrenus</name>
    <dbReference type="NCBI Taxonomy" id="2482727"/>
    <lineage>
        <taxon>Bacteria</taxon>
        <taxon>Pseudomonadati</taxon>
        <taxon>Bacteroidota</taxon>
        <taxon>Sphingobacteriia</taxon>
        <taxon>Sphingobacteriales</taxon>
        <taxon>Sphingobacteriaceae</taxon>
        <taxon>Mucilaginibacter</taxon>
    </lineage>
</organism>
<dbReference type="GO" id="GO:0043565">
    <property type="term" value="F:sequence-specific DNA binding"/>
    <property type="evidence" value="ECO:0007669"/>
    <property type="project" value="InterPro"/>
</dbReference>
<evidence type="ECO:0000313" key="6">
    <source>
        <dbReference type="Proteomes" id="UP000260823"/>
    </source>
</evidence>
<feature type="domain" description="HTH araC/xylS-type" evidence="4">
    <location>
        <begin position="194"/>
        <end position="300"/>
    </location>
</feature>
<evidence type="ECO:0000313" key="5">
    <source>
        <dbReference type="EMBL" id="RFZ84368.1"/>
    </source>
</evidence>